<dbReference type="RefSeq" id="WP_217777082.1">
    <property type="nucleotide sequence ID" value="NZ_JAHRWL010000001.1"/>
</dbReference>
<organism evidence="2 3">
    <name type="scientific">Thalassococcus arenae</name>
    <dbReference type="NCBI Taxonomy" id="2851652"/>
    <lineage>
        <taxon>Bacteria</taxon>
        <taxon>Pseudomonadati</taxon>
        <taxon>Pseudomonadota</taxon>
        <taxon>Alphaproteobacteria</taxon>
        <taxon>Rhodobacterales</taxon>
        <taxon>Roseobacteraceae</taxon>
        <taxon>Thalassococcus</taxon>
    </lineage>
</organism>
<dbReference type="EMBL" id="JAHRWL010000001">
    <property type="protein sequence ID" value="MBV2359260.1"/>
    <property type="molecule type" value="Genomic_DNA"/>
</dbReference>
<accession>A0ABS6N5G8</accession>
<sequence length="179" mass="19419">MRGLILVLALAFSGTVALADIGWNTARMTPGSVMVLKDSDGVERMHVARGHVQGLKRFDTYAGRGAGATYLGSYLTTATGDVVRQIEFDGVVTQFAPHRCNRTLGECRYTITHADGFVENRVRVTRATADGLVWQEHGLDGLMAEGAIELDADGVAKGGWRKQKSGKKVRTKRVMIALK</sequence>
<name>A0ABS6N5G8_9RHOB</name>
<keyword evidence="3" id="KW-1185">Reference proteome</keyword>
<evidence type="ECO:0000313" key="2">
    <source>
        <dbReference type="EMBL" id="MBV2359260.1"/>
    </source>
</evidence>
<dbReference type="Proteomes" id="UP001166293">
    <property type="component" value="Unassembled WGS sequence"/>
</dbReference>
<feature type="chain" id="PRO_5045838955" description="Lipoprotein" evidence="1">
    <location>
        <begin position="20"/>
        <end position="179"/>
    </location>
</feature>
<protein>
    <recommendedName>
        <fullName evidence="4">Lipoprotein</fullName>
    </recommendedName>
</protein>
<feature type="signal peptide" evidence="1">
    <location>
        <begin position="1"/>
        <end position="19"/>
    </location>
</feature>
<evidence type="ECO:0000256" key="1">
    <source>
        <dbReference type="SAM" id="SignalP"/>
    </source>
</evidence>
<evidence type="ECO:0000313" key="3">
    <source>
        <dbReference type="Proteomes" id="UP001166293"/>
    </source>
</evidence>
<evidence type="ECO:0008006" key="4">
    <source>
        <dbReference type="Google" id="ProtNLM"/>
    </source>
</evidence>
<proteinExistence type="predicted"/>
<gene>
    <name evidence="2" type="ORF">KUH32_05720</name>
</gene>
<comment type="caution">
    <text evidence="2">The sequence shown here is derived from an EMBL/GenBank/DDBJ whole genome shotgun (WGS) entry which is preliminary data.</text>
</comment>
<keyword evidence="1" id="KW-0732">Signal</keyword>
<reference evidence="2" key="1">
    <citation type="submission" date="2021-06" db="EMBL/GenBank/DDBJ databases">
        <title>Thalassococcus sp. CAU 1522 isolated from sea sand, Republic of Korea.</title>
        <authorList>
            <person name="Kim W."/>
        </authorList>
    </citation>
    <scope>NUCLEOTIDE SEQUENCE</scope>
    <source>
        <strain evidence="2">CAU 1522</strain>
    </source>
</reference>